<gene>
    <name evidence="2" type="ORF">SAMN02982927_02360</name>
</gene>
<dbReference type="Proteomes" id="UP000198752">
    <property type="component" value="Unassembled WGS sequence"/>
</dbReference>
<dbReference type="GO" id="GO:0016787">
    <property type="term" value="F:hydrolase activity"/>
    <property type="evidence" value="ECO:0007669"/>
    <property type="project" value="UniProtKB-KW"/>
</dbReference>
<organism evidence="2 3">
    <name type="scientific">Sporolactobacillus nakayamae</name>
    <dbReference type="NCBI Taxonomy" id="269670"/>
    <lineage>
        <taxon>Bacteria</taxon>
        <taxon>Bacillati</taxon>
        <taxon>Bacillota</taxon>
        <taxon>Bacilli</taxon>
        <taxon>Bacillales</taxon>
        <taxon>Sporolactobacillaceae</taxon>
        <taxon>Sporolactobacillus</taxon>
    </lineage>
</organism>
<evidence type="ECO:0000259" key="1">
    <source>
        <dbReference type="Pfam" id="PF00561"/>
    </source>
</evidence>
<dbReference type="RefSeq" id="WP_093673196.1">
    <property type="nucleotide sequence ID" value="NZ_FOOY01000016.1"/>
</dbReference>
<accession>A0A1I2TND1</accession>
<evidence type="ECO:0000313" key="2">
    <source>
        <dbReference type="EMBL" id="SFG65659.1"/>
    </source>
</evidence>
<reference evidence="3" key="1">
    <citation type="submission" date="2016-10" db="EMBL/GenBank/DDBJ databases">
        <authorList>
            <person name="Varghese N."/>
            <person name="Submissions S."/>
        </authorList>
    </citation>
    <scope>NUCLEOTIDE SEQUENCE [LARGE SCALE GENOMIC DNA]</scope>
    <source>
        <strain evidence="3">ATCC 700379</strain>
    </source>
</reference>
<evidence type="ECO:0000313" key="3">
    <source>
        <dbReference type="Proteomes" id="UP000198752"/>
    </source>
</evidence>
<sequence length="155" mass="17393">MRHCAFKKFGKGTETILFFPAAGFSGMEGEMIADFFQEDYQFYLCNSPGYGESSGFDRSIKPRAIADWVINFLDEEKKDQVHLIGHSAGGFVCLCYASYEGINQKRAQFEQKNSAAFTAQSNCDIVKVPGAHYVLWAKEFPLSKLRAFITNASSR</sequence>
<dbReference type="InterPro" id="IPR029058">
    <property type="entry name" value="AB_hydrolase_fold"/>
</dbReference>
<proteinExistence type="predicted"/>
<protein>
    <submittedName>
        <fullName evidence="2">Alpha/beta hydrolase family protein</fullName>
    </submittedName>
</protein>
<dbReference type="AlphaFoldDB" id="A0A1I2TND1"/>
<keyword evidence="3" id="KW-1185">Reference proteome</keyword>
<dbReference type="InterPro" id="IPR000073">
    <property type="entry name" value="AB_hydrolase_1"/>
</dbReference>
<dbReference type="OrthoDB" id="2357020at2"/>
<dbReference type="SUPFAM" id="SSF53474">
    <property type="entry name" value="alpha/beta-Hydrolases"/>
    <property type="match status" value="1"/>
</dbReference>
<name>A0A1I2TND1_9BACL</name>
<dbReference type="Gene3D" id="3.40.50.1820">
    <property type="entry name" value="alpha/beta hydrolase"/>
    <property type="match status" value="1"/>
</dbReference>
<dbReference type="Pfam" id="PF00561">
    <property type="entry name" value="Abhydrolase_1"/>
    <property type="match status" value="1"/>
</dbReference>
<keyword evidence="2" id="KW-0378">Hydrolase</keyword>
<dbReference type="EMBL" id="FOOY01000016">
    <property type="protein sequence ID" value="SFG65659.1"/>
    <property type="molecule type" value="Genomic_DNA"/>
</dbReference>
<feature type="domain" description="AB hydrolase-1" evidence="1">
    <location>
        <begin position="31"/>
        <end position="100"/>
    </location>
</feature>
<dbReference type="STRING" id="269670.SAMN02982927_02360"/>